<dbReference type="PANTHER" id="PTHR43264:SF1">
    <property type="entry name" value="INOSINE_URIDINE-PREFERRING NUCLEOSIDE HYDROLASE DOMAIN-CONTAINING PROTEIN"/>
    <property type="match status" value="1"/>
</dbReference>
<dbReference type="Proteomes" id="UP000078486">
    <property type="component" value="Unassembled WGS sequence"/>
</dbReference>
<evidence type="ECO:0000313" key="2">
    <source>
        <dbReference type="EMBL" id="OAM88538.1"/>
    </source>
</evidence>
<dbReference type="AlphaFoldDB" id="A0A178IFP4"/>
<accession>A0A178IFP4</accession>
<sequence>MPASPVKLIFDTDMGNDVDDAVALAIIHALQNRNACELLAVTLTCPHPLAPEYVAAVNTFYGRPGIPIGINTDSPSVLKPKRQFLQIAHHKNPDGSLAFPYTWDASKAPRAVDLLRRTLAAADDNSIVIAQVGFSCNLAALLDTKPDAISPLNGRDLAAKKIRFLSIMAGDFSEPKEGVKKVVEFNIRHDVPAARKLADEWPTPIIWGGFEVGNAVCYPAFGIENDFGYVPSHPVRESYQSYIPTPHERPCWDPISALYAIWPDRPYYERTPKGRVTVTPEGHTTFAEQPEGRDYCLKLDVVHAASLREIISTLASEPPKTK</sequence>
<dbReference type="GO" id="GO:0016799">
    <property type="term" value="F:hydrolase activity, hydrolyzing N-glycosyl compounds"/>
    <property type="evidence" value="ECO:0007669"/>
    <property type="project" value="InterPro"/>
</dbReference>
<protein>
    <recommendedName>
        <fullName evidence="1">Inosine/uridine-preferring nucleoside hydrolase domain-containing protein</fullName>
    </recommendedName>
</protein>
<organism evidence="2 3">
    <name type="scientific">Termitidicoccus mucosus</name>
    <dbReference type="NCBI Taxonomy" id="1184151"/>
    <lineage>
        <taxon>Bacteria</taxon>
        <taxon>Pseudomonadati</taxon>
        <taxon>Verrucomicrobiota</taxon>
        <taxon>Opitutia</taxon>
        <taxon>Opitutales</taxon>
        <taxon>Opitutaceae</taxon>
        <taxon>Termitidicoccus</taxon>
    </lineage>
</organism>
<evidence type="ECO:0000259" key="1">
    <source>
        <dbReference type="Pfam" id="PF01156"/>
    </source>
</evidence>
<keyword evidence="3" id="KW-1185">Reference proteome</keyword>
<name>A0A178IFP4_9BACT</name>
<feature type="domain" description="Inosine/uridine-preferring nucleoside hydrolase" evidence="1">
    <location>
        <begin position="8"/>
        <end position="283"/>
    </location>
</feature>
<dbReference type="CDD" id="cd02652">
    <property type="entry name" value="nuc_hydro_2"/>
    <property type="match status" value="1"/>
</dbReference>
<dbReference type="EMBL" id="LRRQ01000127">
    <property type="protein sequence ID" value="OAM88538.1"/>
    <property type="molecule type" value="Genomic_DNA"/>
</dbReference>
<dbReference type="InterPro" id="IPR001910">
    <property type="entry name" value="Inosine/uridine_hydrolase_dom"/>
</dbReference>
<dbReference type="PANTHER" id="PTHR43264">
    <property type="match status" value="1"/>
</dbReference>
<reference evidence="2 3" key="1">
    <citation type="submission" date="2016-01" db="EMBL/GenBank/DDBJ databases">
        <title>High potential of lignocellulose degradation of a new Verrucomicrobia species.</title>
        <authorList>
            <person name="Wang Y."/>
            <person name="Shi Y."/>
            <person name="Qiu Z."/>
            <person name="Liu S."/>
            <person name="Yang H."/>
        </authorList>
    </citation>
    <scope>NUCLEOTIDE SEQUENCE [LARGE SCALE GENOMIC DNA]</scope>
    <source>
        <strain evidence="2 3">TSB47</strain>
    </source>
</reference>
<dbReference type="InterPro" id="IPR036452">
    <property type="entry name" value="Ribo_hydro-like"/>
</dbReference>
<dbReference type="Gene3D" id="3.90.245.10">
    <property type="entry name" value="Ribonucleoside hydrolase-like"/>
    <property type="match status" value="1"/>
</dbReference>
<dbReference type="SUPFAM" id="SSF53590">
    <property type="entry name" value="Nucleoside hydrolase"/>
    <property type="match status" value="1"/>
</dbReference>
<comment type="caution">
    <text evidence="2">The sequence shown here is derived from an EMBL/GenBank/DDBJ whole genome shotgun (WGS) entry which is preliminary data.</text>
</comment>
<dbReference type="Pfam" id="PF01156">
    <property type="entry name" value="IU_nuc_hydro"/>
    <property type="match status" value="1"/>
</dbReference>
<gene>
    <name evidence="2" type="ORF">AW736_17035</name>
</gene>
<evidence type="ECO:0000313" key="3">
    <source>
        <dbReference type="Proteomes" id="UP000078486"/>
    </source>
</evidence>
<proteinExistence type="predicted"/>
<dbReference type="STRING" id="1184151.AW736_17035"/>